<proteinExistence type="predicted"/>
<keyword evidence="1" id="KW-0238">DNA-binding</keyword>
<dbReference type="AlphaFoldDB" id="A0A3A1VNQ8"/>
<dbReference type="GO" id="GO:0015833">
    <property type="term" value="P:peptide transport"/>
    <property type="evidence" value="ECO:0007669"/>
    <property type="project" value="TreeGrafter"/>
</dbReference>
<dbReference type="Pfam" id="PF12793">
    <property type="entry name" value="SgrR_N"/>
    <property type="match status" value="1"/>
</dbReference>
<sequence>MRVAEDYLRLRMACPGRQDGKPFAISMEEIANALYCTPRNAKLIVKKWVELEWVRFVPGRGRGHTSELAFLMDSAALVLREAQERAKEGDVQGAFEWLKTNEPLVSVRPQFLEWLIAYFGYKTDQTQGERVVETLRLPIYREIVSLDPANAFYSFDTHLVHQLFSRLVEYDAAASAYTKGLAYHWESNEDATEWTFYLYKGVLFHDGQELTAEDVRASLARLRNDPSMHGWLTDHIHSVEARSRYTVSMKLSKPNRRFLWYMSHSAASIVPSSYPSEPAGAQVPVGSGPYRVTDRRKGKVVLEKFSSYYGLSGIIDRIEIIIVPENEAEACFGTSPGVLTVVTGEFTVPVIPDYPLEQTVTGVETLVFNLRKGGVLQSPLFRRALVYGVDRKRMVGELGEPRAYPAAGFHMERAASAGDLMFRPDDAAESLRQSGYDGQALQLYTFARHVPDAEWLKRQYASIGVRVDVHIVPWAELIEPSTQEAADMILFEAVLSEGPGRMLEYLQSDSKFVRGALSEAIIRDIDDATNRLLADPSEQAEQRWKAAIDCILQESFASVFLVTKTVRTIYHPSLQGVRINTKGWVDFQTIWFKEA</sequence>
<feature type="domain" description="Solute-binding protein family 5" evidence="2">
    <location>
        <begin position="178"/>
        <end position="493"/>
    </location>
</feature>
<name>A0A3A1VNQ8_9BACL</name>
<gene>
    <name evidence="4" type="ORF">D3P08_00845</name>
</gene>
<reference evidence="4 5" key="1">
    <citation type="submission" date="2018-09" db="EMBL/GenBank/DDBJ databases">
        <title>Paenibacillus aracenensis nov. sp. isolated from a cave in southern Spain.</title>
        <authorList>
            <person name="Jurado V."/>
            <person name="Gutierrez-Patricio S."/>
            <person name="Gonzalez-Pimentel J.L."/>
            <person name="Miller A.Z."/>
            <person name="Laiz L."/>
            <person name="Saiz-Jimenez C."/>
        </authorList>
    </citation>
    <scope>NUCLEOTIDE SEQUENCE [LARGE SCALE GENOMIC DNA]</scope>
    <source>
        <strain evidence="4 5">DSM 22867</strain>
    </source>
</reference>
<organism evidence="4 5">
    <name type="scientific">Paenibacillus nanensis</name>
    <dbReference type="NCBI Taxonomy" id="393251"/>
    <lineage>
        <taxon>Bacteria</taxon>
        <taxon>Bacillati</taxon>
        <taxon>Bacillota</taxon>
        <taxon>Bacilli</taxon>
        <taxon>Bacillales</taxon>
        <taxon>Paenibacillaceae</taxon>
        <taxon>Paenibacillus</taxon>
    </lineage>
</organism>
<dbReference type="Gene3D" id="3.10.105.10">
    <property type="entry name" value="Dipeptide-binding Protein, Domain 3"/>
    <property type="match status" value="1"/>
</dbReference>
<dbReference type="InterPro" id="IPR025370">
    <property type="entry name" value="SgrR_HTH_N"/>
</dbReference>
<dbReference type="Pfam" id="PF00496">
    <property type="entry name" value="SBP_bac_5"/>
    <property type="match status" value="1"/>
</dbReference>
<evidence type="ECO:0000313" key="5">
    <source>
        <dbReference type="Proteomes" id="UP000266482"/>
    </source>
</evidence>
<dbReference type="SUPFAM" id="SSF53850">
    <property type="entry name" value="Periplasmic binding protein-like II"/>
    <property type="match status" value="1"/>
</dbReference>
<dbReference type="PANTHER" id="PTHR30290">
    <property type="entry name" value="PERIPLASMIC BINDING COMPONENT OF ABC TRANSPORTER"/>
    <property type="match status" value="1"/>
</dbReference>
<evidence type="ECO:0000313" key="4">
    <source>
        <dbReference type="EMBL" id="RIX60163.1"/>
    </source>
</evidence>
<evidence type="ECO:0000259" key="3">
    <source>
        <dbReference type="Pfam" id="PF12793"/>
    </source>
</evidence>
<dbReference type="GO" id="GO:0003677">
    <property type="term" value="F:DNA binding"/>
    <property type="evidence" value="ECO:0007669"/>
    <property type="project" value="UniProtKB-KW"/>
</dbReference>
<dbReference type="InterPro" id="IPR000914">
    <property type="entry name" value="SBP_5_dom"/>
</dbReference>
<dbReference type="OrthoDB" id="5894719at2"/>
<protein>
    <recommendedName>
        <fullName evidence="6">ABC transporter substrate-binding protein</fullName>
    </recommendedName>
</protein>
<dbReference type="Proteomes" id="UP000266482">
    <property type="component" value="Unassembled WGS sequence"/>
</dbReference>
<dbReference type="GO" id="GO:1904680">
    <property type="term" value="F:peptide transmembrane transporter activity"/>
    <property type="evidence" value="ECO:0007669"/>
    <property type="project" value="TreeGrafter"/>
</dbReference>
<dbReference type="PANTHER" id="PTHR30290:SF72">
    <property type="entry name" value="HTH-TYPE TRANSCRIPTIONAL REGULATOR SGRR"/>
    <property type="match status" value="1"/>
</dbReference>
<dbReference type="InterPro" id="IPR039424">
    <property type="entry name" value="SBP_5"/>
</dbReference>
<dbReference type="EMBL" id="QXQA01000001">
    <property type="protein sequence ID" value="RIX60163.1"/>
    <property type="molecule type" value="Genomic_DNA"/>
</dbReference>
<evidence type="ECO:0000256" key="1">
    <source>
        <dbReference type="ARBA" id="ARBA00023125"/>
    </source>
</evidence>
<dbReference type="Gene3D" id="3.40.190.10">
    <property type="entry name" value="Periplasmic binding protein-like II"/>
    <property type="match status" value="1"/>
</dbReference>
<comment type="caution">
    <text evidence="4">The sequence shown here is derived from an EMBL/GenBank/DDBJ whole genome shotgun (WGS) entry which is preliminary data.</text>
</comment>
<evidence type="ECO:0008006" key="6">
    <source>
        <dbReference type="Google" id="ProtNLM"/>
    </source>
</evidence>
<feature type="domain" description="Transcriptional regulator SgrR N-terminal HTH" evidence="3">
    <location>
        <begin position="3"/>
        <end position="105"/>
    </location>
</feature>
<accession>A0A3A1VNQ8</accession>
<evidence type="ECO:0000259" key="2">
    <source>
        <dbReference type="Pfam" id="PF00496"/>
    </source>
</evidence>
<keyword evidence="5" id="KW-1185">Reference proteome</keyword>
<dbReference type="RefSeq" id="WP_119597538.1">
    <property type="nucleotide sequence ID" value="NZ_QXQA01000001.1"/>
</dbReference>